<gene>
    <name evidence="3" type="ORF">K444DRAFT_303446</name>
</gene>
<proteinExistence type="predicted"/>
<organism evidence="3 4">
    <name type="scientific">Hyaloscypha bicolor E</name>
    <dbReference type="NCBI Taxonomy" id="1095630"/>
    <lineage>
        <taxon>Eukaryota</taxon>
        <taxon>Fungi</taxon>
        <taxon>Dikarya</taxon>
        <taxon>Ascomycota</taxon>
        <taxon>Pezizomycotina</taxon>
        <taxon>Leotiomycetes</taxon>
        <taxon>Helotiales</taxon>
        <taxon>Hyaloscyphaceae</taxon>
        <taxon>Hyaloscypha</taxon>
        <taxon>Hyaloscypha bicolor</taxon>
    </lineage>
</organism>
<sequence length="173" mass="19142">MALLSRLLSLLLPFLPPFAPSHPLFSSEAAPRCEVTLWEAQVFEFFHLSFLAAPTVTARTWNNPPSPTNVPGCMAWSVAGNTTACSCHPPPRRLPSHSHGEVLNLCCFPPSTNQHPTFTASNRGHQGPFQLGTTIRTLVREAFPLHSHHDPPNERRSTQTCTCDRPQNGDWRG</sequence>
<protein>
    <recommendedName>
        <fullName evidence="5">Secreted protein</fullName>
    </recommendedName>
</protein>
<feature type="region of interest" description="Disordered" evidence="1">
    <location>
        <begin position="145"/>
        <end position="173"/>
    </location>
</feature>
<evidence type="ECO:0000256" key="1">
    <source>
        <dbReference type="SAM" id="MobiDB-lite"/>
    </source>
</evidence>
<evidence type="ECO:0008006" key="5">
    <source>
        <dbReference type="Google" id="ProtNLM"/>
    </source>
</evidence>
<feature type="chain" id="PRO_5014415453" description="Secreted protein" evidence="2">
    <location>
        <begin position="22"/>
        <end position="173"/>
    </location>
</feature>
<evidence type="ECO:0000256" key="2">
    <source>
        <dbReference type="SAM" id="SignalP"/>
    </source>
</evidence>
<dbReference type="Proteomes" id="UP000235371">
    <property type="component" value="Unassembled WGS sequence"/>
</dbReference>
<dbReference type="RefSeq" id="XP_024741362.1">
    <property type="nucleotide sequence ID" value="XM_024871743.1"/>
</dbReference>
<name>A0A2J6TND3_9HELO</name>
<dbReference type="InParanoid" id="A0A2J6TND3"/>
<feature type="signal peptide" evidence="2">
    <location>
        <begin position="1"/>
        <end position="21"/>
    </location>
</feature>
<feature type="compositionally biased region" description="Basic and acidic residues" evidence="1">
    <location>
        <begin position="147"/>
        <end position="157"/>
    </location>
</feature>
<dbReference type="AlphaFoldDB" id="A0A2J6TND3"/>
<keyword evidence="2" id="KW-0732">Signal</keyword>
<accession>A0A2J6TND3</accession>
<keyword evidence="4" id="KW-1185">Reference proteome</keyword>
<evidence type="ECO:0000313" key="4">
    <source>
        <dbReference type="Proteomes" id="UP000235371"/>
    </source>
</evidence>
<dbReference type="GeneID" id="36579825"/>
<dbReference type="EMBL" id="KZ613754">
    <property type="protein sequence ID" value="PMD64458.1"/>
    <property type="molecule type" value="Genomic_DNA"/>
</dbReference>
<evidence type="ECO:0000313" key="3">
    <source>
        <dbReference type="EMBL" id="PMD64458.1"/>
    </source>
</evidence>
<reference evidence="3 4" key="1">
    <citation type="submission" date="2016-04" db="EMBL/GenBank/DDBJ databases">
        <title>A degradative enzymes factory behind the ericoid mycorrhizal symbiosis.</title>
        <authorList>
            <consortium name="DOE Joint Genome Institute"/>
            <person name="Martino E."/>
            <person name="Morin E."/>
            <person name="Grelet G."/>
            <person name="Kuo A."/>
            <person name="Kohler A."/>
            <person name="Daghino S."/>
            <person name="Barry K."/>
            <person name="Choi C."/>
            <person name="Cichocki N."/>
            <person name="Clum A."/>
            <person name="Copeland A."/>
            <person name="Hainaut M."/>
            <person name="Haridas S."/>
            <person name="Labutti K."/>
            <person name="Lindquist E."/>
            <person name="Lipzen A."/>
            <person name="Khouja H.-R."/>
            <person name="Murat C."/>
            <person name="Ohm R."/>
            <person name="Olson A."/>
            <person name="Spatafora J."/>
            <person name="Veneault-Fourrey C."/>
            <person name="Henrissat B."/>
            <person name="Grigoriev I."/>
            <person name="Martin F."/>
            <person name="Perotto S."/>
        </authorList>
    </citation>
    <scope>NUCLEOTIDE SEQUENCE [LARGE SCALE GENOMIC DNA]</scope>
    <source>
        <strain evidence="3 4">E</strain>
    </source>
</reference>